<name>A0A7K9RIR4_9PASS</name>
<dbReference type="PROSITE" id="PS00108">
    <property type="entry name" value="PROTEIN_KINASE_ST"/>
    <property type="match status" value="1"/>
</dbReference>
<dbReference type="PROSITE" id="PS50011">
    <property type="entry name" value="PROTEIN_KINASE_DOM"/>
    <property type="match status" value="1"/>
</dbReference>
<dbReference type="SUPFAM" id="SSF56112">
    <property type="entry name" value="Protein kinase-like (PK-like)"/>
    <property type="match status" value="1"/>
</dbReference>
<dbReference type="GO" id="GO:0005524">
    <property type="term" value="F:ATP binding"/>
    <property type="evidence" value="ECO:0007669"/>
    <property type="project" value="UniProtKB-KW"/>
</dbReference>
<dbReference type="GO" id="GO:0004674">
    <property type="term" value="F:protein serine/threonine kinase activity"/>
    <property type="evidence" value="ECO:0007669"/>
    <property type="project" value="InterPro"/>
</dbReference>
<dbReference type="InterPro" id="IPR011009">
    <property type="entry name" value="Kinase-like_dom_sf"/>
</dbReference>
<dbReference type="AlphaFoldDB" id="A0A7K9RIR4"/>
<comment type="caution">
    <text evidence="6">The sequence shown here is derived from an EMBL/GenBank/DDBJ whole genome shotgun (WGS) entry which is preliminary data.</text>
</comment>
<gene>
    <name evidence="6" type="primary">Pbk</name>
    <name evidence="6" type="ORF">STEDEN_R08515</name>
</gene>
<protein>
    <submittedName>
        <fullName evidence="6">TOPK kinase</fullName>
    </submittedName>
</protein>
<dbReference type="CDD" id="cd14001">
    <property type="entry name" value="PKc_TOPK"/>
    <property type="match status" value="1"/>
</dbReference>
<evidence type="ECO:0000313" key="6">
    <source>
        <dbReference type="EMBL" id="NXI23363.1"/>
    </source>
</evidence>
<dbReference type="Proteomes" id="UP000572325">
    <property type="component" value="Unassembled WGS sequence"/>
</dbReference>
<dbReference type="Pfam" id="PF00069">
    <property type="entry name" value="Pkinase"/>
    <property type="match status" value="1"/>
</dbReference>
<keyword evidence="2" id="KW-0547">Nucleotide-binding</keyword>
<feature type="domain" description="Protein kinase" evidence="5">
    <location>
        <begin position="11"/>
        <end position="267"/>
    </location>
</feature>
<keyword evidence="1" id="KW-0808">Transferase</keyword>
<dbReference type="InterPro" id="IPR041989">
    <property type="entry name" value="PKc_TOPK"/>
</dbReference>
<keyword evidence="3 6" id="KW-0418">Kinase</keyword>
<evidence type="ECO:0000256" key="4">
    <source>
        <dbReference type="ARBA" id="ARBA00022840"/>
    </source>
</evidence>
<evidence type="ECO:0000256" key="1">
    <source>
        <dbReference type="ARBA" id="ARBA00022679"/>
    </source>
</evidence>
<reference evidence="6 7" key="1">
    <citation type="submission" date="2019-09" db="EMBL/GenBank/DDBJ databases">
        <title>Bird 10,000 Genomes (B10K) Project - Family phase.</title>
        <authorList>
            <person name="Zhang G."/>
        </authorList>
    </citation>
    <scope>NUCLEOTIDE SEQUENCE [LARGE SCALE GENOMIC DNA]</scope>
    <source>
        <strain evidence="6">B10K-DU-001-27</strain>
        <tissue evidence="6">Muscle</tissue>
    </source>
</reference>
<dbReference type="EMBL" id="VWZU01003746">
    <property type="protein sequence ID" value="NXI23363.1"/>
    <property type="molecule type" value="Genomic_DNA"/>
</dbReference>
<dbReference type="Gene3D" id="1.10.510.10">
    <property type="entry name" value="Transferase(Phosphotransferase) domain 1"/>
    <property type="match status" value="1"/>
</dbReference>
<evidence type="ECO:0000256" key="2">
    <source>
        <dbReference type="ARBA" id="ARBA00022741"/>
    </source>
</evidence>
<proteinExistence type="predicted"/>
<dbReference type="InterPro" id="IPR000719">
    <property type="entry name" value="Prot_kinase_dom"/>
</dbReference>
<keyword evidence="7" id="KW-1185">Reference proteome</keyword>
<feature type="non-terminal residue" evidence="6">
    <location>
        <position position="1"/>
    </location>
</feature>
<dbReference type="PANTHER" id="PTHR43289">
    <property type="entry name" value="MITOGEN-ACTIVATED PROTEIN KINASE KINASE KINASE 20-RELATED"/>
    <property type="match status" value="1"/>
</dbReference>
<evidence type="ECO:0000259" key="5">
    <source>
        <dbReference type="PROSITE" id="PS50011"/>
    </source>
</evidence>
<evidence type="ECO:0000313" key="7">
    <source>
        <dbReference type="Proteomes" id="UP000572325"/>
    </source>
</evidence>
<feature type="non-terminal residue" evidence="6">
    <location>
        <position position="267"/>
    </location>
</feature>
<dbReference type="PANTHER" id="PTHR43289:SF14">
    <property type="entry name" value="LYMPHOKINE-ACTIVATED KILLER T-CELL-ORIGINATED PROTEIN KINASE"/>
    <property type="match status" value="1"/>
</dbReference>
<dbReference type="SMART" id="SM00220">
    <property type="entry name" value="S_TKc"/>
    <property type="match status" value="1"/>
</dbReference>
<dbReference type="InterPro" id="IPR008271">
    <property type="entry name" value="Ser/Thr_kinase_AS"/>
</dbReference>
<accession>A0A7K9RIR4</accession>
<sequence length="267" mass="29289">PGPTSVTIPASPFMQKLGFGTGVSVYLMKRSPRGLSRSPWAVKKINSGCSKSQRSLYQQRLREEAQTLRNLQHPNIVGYRALTEAPDGSLCLAMEFGGEKSLNDLIEERREQGLGMFPAATILQVALSMARGLQYLHTEQRLLHGDIKSPNVVVRGAFESVKICDVGVSLPLDENLTVSDPELSYVGTEPWKPPEALEPDGIISDKSDIFPFGLTLWEMLTLSIPHLPIPESGSEEDSFDEDSFDEDAYYAALGTRPALPPEAMDPS</sequence>
<organism evidence="6 7">
    <name type="scientific">Sterrhoptilus dennistouni</name>
    <dbReference type="NCBI Taxonomy" id="2585820"/>
    <lineage>
        <taxon>Eukaryota</taxon>
        <taxon>Metazoa</taxon>
        <taxon>Chordata</taxon>
        <taxon>Craniata</taxon>
        <taxon>Vertebrata</taxon>
        <taxon>Euteleostomi</taxon>
        <taxon>Archelosauria</taxon>
        <taxon>Archosauria</taxon>
        <taxon>Dinosauria</taxon>
        <taxon>Saurischia</taxon>
        <taxon>Theropoda</taxon>
        <taxon>Coelurosauria</taxon>
        <taxon>Aves</taxon>
        <taxon>Neognathae</taxon>
        <taxon>Neoaves</taxon>
        <taxon>Telluraves</taxon>
        <taxon>Australaves</taxon>
        <taxon>Passeriformes</taxon>
        <taxon>Sylvioidea</taxon>
        <taxon>Zosteropidae</taxon>
        <taxon>Sterrhoptilus</taxon>
    </lineage>
</organism>
<keyword evidence="4" id="KW-0067">ATP-binding</keyword>
<evidence type="ECO:0000256" key="3">
    <source>
        <dbReference type="ARBA" id="ARBA00022777"/>
    </source>
</evidence>